<dbReference type="PANTHER" id="PTHR39428">
    <property type="entry name" value="F420H(2)-DEPENDENT QUINONE REDUCTASE RV1261C"/>
    <property type="match status" value="1"/>
</dbReference>
<dbReference type="OrthoDB" id="8225825at2"/>
<accession>A0A1Z4ES99</accession>
<dbReference type="GO" id="GO:0016491">
    <property type="term" value="F:oxidoreductase activity"/>
    <property type="evidence" value="ECO:0007669"/>
    <property type="project" value="InterPro"/>
</dbReference>
<keyword evidence="4" id="KW-1185">Reference proteome</keyword>
<dbReference type="InterPro" id="IPR012349">
    <property type="entry name" value="Split_barrel_FMN-bd"/>
</dbReference>
<gene>
    <name evidence="3" type="ORF">MSTE_00496</name>
</gene>
<comment type="similarity">
    <text evidence="1">Belongs to the F420H(2)-dependent quinone reductase family.</text>
</comment>
<reference evidence="3 4" key="2">
    <citation type="journal article" date="2017" name="Int. J. Syst. Evol. Microbiol.">
        <title>Mycobacterium stephanolepidis sp. nov., a rapidly growing species related to Mycobacterium chelonae, isolated from marine teleost fish, Stephanolepis cirrhifer.</title>
        <authorList>
            <person name="Fukano H."/>
            <person name="Wada S."/>
            <person name="Kurata O."/>
            <person name="Katayama K."/>
            <person name="Fujiwara N."/>
            <person name="Hoshino Y."/>
        </authorList>
    </citation>
    <scope>NUCLEOTIDE SEQUENCE [LARGE SCALE GENOMIC DNA]</scope>
    <source>
        <strain evidence="3 4">NJB0901</strain>
    </source>
</reference>
<evidence type="ECO:0000313" key="4">
    <source>
        <dbReference type="Proteomes" id="UP000217954"/>
    </source>
</evidence>
<protein>
    <submittedName>
        <fullName evidence="3">Nitroreductase</fullName>
    </submittedName>
</protein>
<dbReference type="InterPro" id="IPR004378">
    <property type="entry name" value="F420H2_quin_Rdtase"/>
</dbReference>
<evidence type="ECO:0000313" key="3">
    <source>
        <dbReference type="EMBL" id="BAX95837.1"/>
    </source>
</evidence>
<reference evidence="4" key="1">
    <citation type="journal article" date="2017" name="Genome Announc.">
        <title>Complete Genome Sequence of Mycobacterium stephanolepidis.</title>
        <authorList>
            <person name="Fukano H."/>
            <person name="Yoshida M."/>
            <person name="Katayama Y."/>
            <person name="Omatsu T."/>
            <person name="Mizutani T."/>
            <person name="Kurata O."/>
            <person name="Wada S."/>
            <person name="Hoshino Y."/>
        </authorList>
    </citation>
    <scope>NUCLEOTIDE SEQUENCE [LARGE SCALE GENOMIC DNA]</scope>
    <source>
        <strain evidence="4">NJB0901</strain>
    </source>
</reference>
<dbReference type="RefSeq" id="WP_096498709.1">
    <property type="nucleotide sequence ID" value="NZ_AP018165.1"/>
</dbReference>
<dbReference type="NCBIfam" id="TIGR00026">
    <property type="entry name" value="hi_GC_TIGR00026"/>
    <property type="match status" value="1"/>
</dbReference>
<organism evidence="3 4">
    <name type="scientific">[Mycobacterium] stephanolepidis</name>
    <dbReference type="NCBI Taxonomy" id="1520670"/>
    <lineage>
        <taxon>Bacteria</taxon>
        <taxon>Bacillati</taxon>
        <taxon>Actinomycetota</taxon>
        <taxon>Actinomycetes</taxon>
        <taxon>Mycobacteriales</taxon>
        <taxon>Mycobacteriaceae</taxon>
        <taxon>Mycobacteroides</taxon>
    </lineage>
</organism>
<dbReference type="AlphaFoldDB" id="A0A1Z4ES99"/>
<dbReference type="PANTHER" id="PTHR39428:SF1">
    <property type="entry name" value="F420H(2)-DEPENDENT QUINONE REDUCTASE RV1261C"/>
    <property type="match status" value="1"/>
</dbReference>
<proteinExistence type="inferred from homology"/>
<dbReference type="Gene3D" id="2.30.110.10">
    <property type="entry name" value="Electron Transport, Fmn-binding Protein, Chain A"/>
    <property type="match status" value="1"/>
</dbReference>
<name>A0A1Z4ES99_9MYCO</name>
<dbReference type="Proteomes" id="UP000217954">
    <property type="component" value="Chromosome"/>
</dbReference>
<dbReference type="Pfam" id="PF04075">
    <property type="entry name" value="F420H2_quin_red"/>
    <property type="match status" value="1"/>
</dbReference>
<evidence type="ECO:0000256" key="1">
    <source>
        <dbReference type="ARBA" id="ARBA00008710"/>
    </source>
</evidence>
<comment type="catalytic activity">
    <reaction evidence="2">
        <text>oxidized coenzyme F420-(gamma-L-Glu)(n) + a quinol + H(+) = reduced coenzyme F420-(gamma-L-Glu)(n) + a quinone</text>
        <dbReference type="Rhea" id="RHEA:39663"/>
        <dbReference type="Rhea" id="RHEA-COMP:12939"/>
        <dbReference type="Rhea" id="RHEA-COMP:14378"/>
        <dbReference type="ChEBI" id="CHEBI:15378"/>
        <dbReference type="ChEBI" id="CHEBI:24646"/>
        <dbReference type="ChEBI" id="CHEBI:132124"/>
        <dbReference type="ChEBI" id="CHEBI:133980"/>
        <dbReference type="ChEBI" id="CHEBI:139511"/>
    </reaction>
</comment>
<sequence length="170" mass="18587">MTSTTLRRVDPTERAAPARRAYVAFLGTRVGRWTAINIAPKADPWLLTISGGRVGMALILPSTLLTTRGAKTGRARSNAVLYFNDGADVIVIASSYGRESNPSWYYNLTTHPAVTVGDGQSMTATEVAEESERIRLWSLADRIYPLFADYRVRAAASGRTIPIIRLSENA</sequence>
<evidence type="ECO:0000256" key="2">
    <source>
        <dbReference type="ARBA" id="ARBA00049106"/>
    </source>
</evidence>
<dbReference type="GO" id="GO:0005886">
    <property type="term" value="C:plasma membrane"/>
    <property type="evidence" value="ECO:0007669"/>
    <property type="project" value="TreeGrafter"/>
</dbReference>
<dbReference type="GO" id="GO:0070967">
    <property type="term" value="F:coenzyme F420 binding"/>
    <property type="evidence" value="ECO:0007669"/>
    <property type="project" value="TreeGrafter"/>
</dbReference>
<dbReference type="EMBL" id="AP018165">
    <property type="protein sequence ID" value="BAX95837.1"/>
    <property type="molecule type" value="Genomic_DNA"/>
</dbReference>
<dbReference type="KEGG" id="mste:MSTE_00496"/>